<dbReference type="Proteomes" id="UP001445335">
    <property type="component" value="Unassembled WGS sequence"/>
</dbReference>
<evidence type="ECO:0000256" key="7">
    <source>
        <dbReference type="PIRSR" id="PIRSR016262-3"/>
    </source>
</evidence>
<proteinExistence type="inferred from homology"/>
<dbReference type="AlphaFoldDB" id="A0AAW1SJQ3"/>
<keyword evidence="10" id="KW-1185">Reference proteome</keyword>
<evidence type="ECO:0000313" key="9">
    <source>
        <dbReference type="EMBL" id="KAK9845768.1"/>
    </source>
</evidence>
<sequence>MHASLRTCAASCESAGGDRARVLVFDYSDRLVPYEQAWHRQKELVAAVLAAADAEAPIVDMPQQRPPPAGALLLLQHAPVYTLGAGSSLEHLSFDADAPPLPLHRTERGGEVTYHGPGQLVAYPVLDLRRFRSDLHWYLRALEEVVIRALREVSGLEGVRRAGLTGVWLPGGKVAAIGVRARRWVAYHGLALNVAPDLAPFAAIG</sequence>
<reference evidence="9 10" key="1">
    <citation type="journal article" date="2024" name="Nat. Commun.">
        <title>Phylogenomics reveals the evolutionary origins of lichenization in chlorophyte algae.</title>
        <authorList>
            <person name="Puginier C."/>
            <person name="Libourel C."/>
            <person name="Otte J."/>
            <person name="Skaloud P."/>
            <person name="Haon M."/>
            <person name="Grisel S."/>
            <person name="Petersen M."/>
            <person name="Berrin J.G."/>
            <person name="Delaux P.M."/>
            <person name="Dal Grande F."/>
            <person name="Keller J."/>
        </authorList>
    </citation>
    <scope>NUCLEOTIDE SEQUENCE [LARGE SCALE GENOMIC DNA]</scope>
    <source>
        <strain evidence="9 10">SAG 245.80</strain>
    </source>
</reference>
<accession>A0AAW1SJQ3</accession>
<dbReference type="Gene3D" id="3.30.930.10">
    <property type="entry name" value="Bira Bifunctional Protein, Domain 2"/>
    <property type="match status" value="1"/>
</dbReference>
<evidence type="ECO:0000256" key="1">
    <source>
        <dbReference type="ARBA" id="ARBA00004821"/>
    </source>
</evidence>
<evidence type="ECO:0000256" key="2">
    <source>
        <dbReference type="ARBA" id="ARBA00007907"/>
    </source>
</evidence>
<dbReference type="PROSITE" id="PS51733">
    <property type="entry name" value="BPL_LPL_CATALYTIC"/>
    <property type="match status" value="1"/>
</dbReference>
<feature type="binding site" evidence="6">
    <location>
        <begin position="176"/>
        <end position="178"/>
    </location>
    <ligand>
        <name>substrate</name>
    </ligand>
</feature>
<keyword evidence="5" id="KW-0012">Acyltransferase</keyword>
<dbReference type="InterPro" id="IPR004143">
    <property type="entry name" value="BPL_LPL_catalytic"/>
</dbReference>
<evidence type="ECO:0000313" key="10">
    <source>
        <dbReference type="Proteomes" id="UP001445335"/>
    </source>
</evidence>
<keyword evidence="4" id="KW-0808">Transferase</keyword>
<comment type="caution">
    <text evidence="9">The sequence shown here is derived from an EMBL/GenBank/DDBJ whole genome shotgun (WGS) entry which is preliminary data.</text>
</comment>
<dbReference type="NCBIfam" id="TIGR00214">
    <property type="entry name" value="lipB"/>
    <property type="match status" value="1"/>
</dbReference>
<evidence type="ECO:0000256" key="5">
    <source>
        <dbReference type="ARBA" id="ARBA00023315"/>
    </source>
</evidence>
<dbReference type="GO" id="GO:0033819">
    <property type="term" value="F:lipoyl(octanoyl) transferase activity"/>
    <property type="evidence" value="ECO:0007669"/>
    <property type="project" value="UniProtKB-EC"/>
</dbReference>
<feature type="domain" description="BPL/LPL catalytic" evidence="8">
    <location>
        <begin position="66"/>
        <end position="205"/>
    </location>
</feature>
<dbReference type="PANTHER" id="PTHR10993:SF7">
    <property type="entry name" value="LIPOYLTRANSFERASE 2, MITOCHONDRIAL-RELATED"/>
    <property type="match status" value="1"/>
</dbReference>
<evidence type="ECO:0000256" key="6">
    <source>
        <dbReference type="PIRSR" id="PIRSR016262-2"/>
    </source>
</evidence>
<dbReference type="SUPFAM" id="SSF55681">
    <property type="entry name" value="Class II aaRS and biotin synthetases"/>
    <property type="match status" value="1"/>
</dbReference>
<name>A0AAW1SJQ3_9CHLO</name>
<organism evidence="9 10">
    <name type="scientific">Elliptochloris bilobata</name>
    <dbReference type="NCBI Taxonomy" id="381761"/>
    <lineage>
        <taxon>Eukaryota</taxon>
        <taxon>Viridiplantae</taxon>
        <taxon>Chlorophyta</taxon>
        <taxon>core chlorophytes</taxon>
        <taxon>Trebouxiophyceae</taxon>
        <taxon>Trebouxiophyceae incertae sedis</taxon>
        <taxon>Elliptochloris clade</taxon>
        <taxon>Elliptochloris</taxon>
    </lineage>
</organism>
<comment type="pathway">
    <text evidence="1">Protein modification; protein lipoylation via endogenous pathway; protein N(6)-(lipoyl)lysine from octanoyl-[acyl-carrier-protein]: step 1/2.</text>
</comment>
<feature type="binding site" evidence="6">
    <location>
        <begin position="108"/>
        <end position="115"/>
    </location>
    <ligand>
        <name>substrate</name>
    </ligand>
</feature>
<feature type="binding site" evidence="6">
    <location>
        <begin position="189"/>
        <end position="191"/>
    </location>
    <ligand>
        <name>substrate</name>
    </ligand>
</feature>
<dbReference type="InterPro" id="IPR000544">
    <property type="entry name" value="Octanoyltransferase"/>
</dbReference>
<dbReference type="CDD" id="cd16444">
    <property type="entry name" value="LipB"/>
    <property type="match status" value="1"/>
</dbReference>
<evidence type="ECO:0000259" key="8">
    <source>
        <dbReference type="PROSITE" id="PS51733"/>
    </source>
</evidence>
<evidence type="ECO:0000256" key="4">
    <source>
        <dbReference type="ARBA" id="ARBA00022679"/>
    </source>
</evidence>
<dbReference type="PANTHER" id="PTHR10993">
    <property type="entry name" value="OCTANOYLTRANSFERASE"/>
    <property type="match status" value="1"/>
</dbReference>
<protein>
    <recommendedName>
        <fullName evidence="3">lipoyl(octanoyl) transferase</fullName>
        <ecNumber evidence="3">2.3.1.181</ecNumber>
    </recommendedName>
</protein>
<dbReference type="EMBL" id="JALJOU010000002">
    <property type="protein sequence ID" value="KAK9845768.1"/>
    <property type="molecule type" value="Genomic_DNA"/>
</dbReference>
<dbReference type="GO" id="GO:0009249">
    <property type="term" value="P:protein lipoylation"/>
    <property type="evidence" value="ECO:0007669"/>
    <property type="project" value="InterPro"/>
</dbReference>
<dbReference type="InterPro" id="IPR020605">
    <property type="entry name" value="Octanoyltransferase_CS"/>
</dbReference>
<comment type="similarity">
    <text evidence="2">Belongs to the LipB family.</text>
</comment>
<dbReference type="EC" id="2.3.1.181" evidence="3"/>
<dbReference type="InterPro" id="IPR045864">
    <property type="entry name" value="aa-tRNA-synth_II/BPL/LPL"/>
</dbReference>
<feature type="site" description="Lowers pKa of active site Cys" evidence="7">
    <location>
        <position position="173"/>
    </location>
</feature>
<dbReference type="Pfam" id="PF21948">
    <property type="entry name" value="LplA-B_cat"/>
    <property type="match status" value="1"/>
</dbReference>
<evidence type="ECO:0000256" key="3">
    <source>
        <dbReference type="ARBA" id="ARBA00012334"/>
    </source>
</evidence>
<gene>
    <name evidence="9" type="ORF">WJX81_001903</name>
</gene>
<dbReference type="PROSITE" id="PS01313">
    <property type="entry name" value="LIPB"/>
    <property type="match status" value="1"/>
</dbReference>
<dbReference type="PIRSF" id="PIRSF016262">
    <property type="entry name" value="LPLase"/>
    <property type="match status" value="1"/>
</dbReference>